<evidence type="ECO:0000256" key="11">
    <source>
        <dbReference type="SAM" id="Phobius"/>
    </source>
</evidence>
<evidence type="ECO:0000313" key="16">
    <source>
        <dbReference type="RefSeq" id="XP_014663201.1"/>
    </source>
</evidence>
<evidence type="ECO:0000256" key="10">
    <source>
        <dbReference type="RuleBase" id="RU361128"/>
    </source>
</evidence>
<gene>
    <name evidence="15 16" type="primary">LOC106805932</name>
</gene>
<keyword evidence="9 10" id="KW-0067">ATP-binding</keyword>
<keyword evidence="7 10" id="KW-0418">Kinase</keyword>
<evidence type="ECO:0000259" key="13">
    <source>
        <dbReference type="PROSITE" id="PS50146"/>
    </source>
</evidence>
<comment type="catalytic activity">
    <reaction evidence="1 10">
        <text>a 1,2-diacyl-sn-glycerol + ATP = a 1,2-diacyl-sn-glycero-3-phosphate + ADP + H(+)</text>
        <dbReference type="Rhea" id="RHEA:10272"/>
        <dbReference type="ChEBI" id="CHEBI:15378"/>
        <dbReference type="ChEBI" id="CHEBI:17815"/>
        <dbReference type="ChEBI" id="CHEBI:30616"/>
        <dbReference type="ChEBI" id="CHEBI:58608"/>
        <dbReference type="ChEBI" id="CHEBI:456216"/>
        <dbReference type="EC" id="2.7.1.107"/>
    </reaction>
</comment>
<evidence type="ECO:0000256" key="4">
    <source>
        <dbReference type="ARBA" id="ARBA00022723"/>
    </source>
</evidence>
<dbReference type="InterPro" id="IPR001206">
    <property type="entry name" value="Diacylglycerol_kinase_cat_dom"/>
</dbReference>
<keyword evidence="11" id="KW-0472">Membrane</keyword>
<evidence type="ECO:0000256" key="5">
    <source>
        <dbReference type="ARBA" id="ARBA00022737"/>
    </source>
</evidence>
<dbReference type="InterPro" id="IPR017438">
    <property type="entry name" value="ATP-NAD_kinase_N"/>
</dbReference>
<dbReference type="InterPro" id="IPR046349">
    <property type="entry name" value="C1-like_sf"/>
</dbReference>
<feature type="domain" description="Phorbol-ester/DAG-type" evidence="12">
    <location>
        <begin position="119"/>
        <end position="173"/>
    </location>
</feature>
<evidence type="ECO:0000256" key="7">
    <source>
        <dbReference type="ARBA" id="ARBA00022777"/>
    </source>
</evidence>
<name>A0ABM1DTC9_PRICU</name>
<protein>
    <recommendedName>
        <fullName evidence="10">Diacylglycerol kinase</fullName>
        <shortName evidence="10">DAG kinase</shortName>
        <ecNumber evidence="10">2.7.1.107</ecNumber>
    </recommendedName>
</protein>
<keyword evidence="3 10" id="KW-0808">Transferase</keyword>
<dbReference type="Pfam" id="PF00781">
    <property type="entry name" value="DAGK_cat"/>
    <property type="match status" value="1"/>
</dbReference>
<dbReference type="PANTHER" id="PTHR11255:SF118">
    <property type="entry name" value="DIACYLGLYCEROL KINASE EPSILON"/>
    <property type="match status" value="1"/>
</dbReference>
<dbReference type="RefSeq" id="XP_014663201.1">
    <property type="nucleotide sequence ID" value="XM_014807715.1"/>
</dbReference>
<keyword evidence="8" id="KW-0862">Zinc</keyword>
<dbReference type="SUPFAM" id="SSF111331">
    <property type="entry name" value="NAD kinase/diacylglycerol kinase-like"/>
    <property type="match status" value="1"/>
</dbReference>
<feature type="domain" description="Phorbol-ester/DAG-type" evidence="12">
    <location>
        <begin position="58"/>
        <end position="107"/>
    </location>
</feature>
<organism evidence="14 15">
    <name type="scientific">Priapulus caudatus</name>
    <name type="common">Priapulid worm</name>
    <dbReference type="NCBI Taxonomy" id="37621"/>
    <lineage>
        <taxon>Eukaryota</taxon>
        <taxon>Metazoa</taxon>
        <taxon>Ecdysozoa</taxon>
        <taxon>Scalidophora</taxon>
        <taxon>Priapulida</taxon>
        <taxon>Priapulimorpha</taxon>
        <taxon>Priapulimorphida</taxon>
        <taxon>Priapulidae</taxon>
        <taxon>Priapulus</taxon>
    </lineage>
</organism>
<evidence type="ECO:0000313" key="14">
    <source>
        <dbReference type="Proteomes" id="UP000695022"/>
    </source>
</evidence>
<accession>A0ABM1DTC9</accession>
<proteinExistence type="inferred from homology"/>
<dbReference type="EC" id="2.7.1.107" evidence="10"/>
<evidence type="ECO:0000313" key="15">
    <source>
        <dbReference type="RefSeq" id="XP_014663200.1"/>
    </source>
</evidence>
<dbReference type="SUPFAM" id="SSF57889">
    <property type="entry name" value="Cysteine-rich domain"/>
    <property type="match status" value="1"/>
</dbReference>
<dbReference type="Gene3D" id="3.40.50.10330">
    <property type="entry name" value="Probable inorganic polyphosphate/atp-NAD kinase, domain 1"/>
    <property type="match status" value="1"/>
</dbReference>
<keyword evidence="14" id="KW-1185">Reference proteome</keyword>
<dbReference type="Gene3D" id="2.60.200.40">
    <property type="match status" value="1"/>
</dbReference>
<feature type="transmembrane region" description="Helical" evidence="11">
    <location>
        <begin position="23"/>
        <end position="41"/>
    </location>
</feature>
<comment type="similarity">
    <text evidence="2 10">Belongs to the eukaryotic diacylglycerol kinase family.</text>
</comment>
<keyword evidence="6 10" id="KW-0547">Nucleotide-binding</keyword>
<evidence type="ECO:0000256" key="6">
    <source>
        <dbReference type="ARBA" id="ARBA00022741"/>
    </source>
</evidence>
<evidence type="ECO:0000259" key="12">
    <source>
        <dbReference type="PROSITE" id="PS50081"/>
    </source>
</evidence>
<dbReference type="InterPro" id="IPR002219">
    <property type="entry name" value="PKC_DAG/PE"/>
</dbReference>
<dbReference type="CDD" id="cd20801">
    <property type="entry name" value="C1_DGKepsilon_typeIII_rpt1"/>
    <property type="match status" value="1"/>
</dbReference>
<sequence length="544" mass="60171">MEENVEPKAKSTVMWGDLPPSRISLYVAMVFLGTVLIITLIKRRKRHYEIPVRDTRKGHRWCATEVMCRPLYCAVCTSHFAEGLLCDCCGICVDVDCMTTADQSLHCKALATELGVPLTHHWVHGNLLMASGCCACGESCGGGEQLDVGDWRCCWCERSIHTHCMHLLTAMRCDLGKYKNMIVPSNCITLKQVGWKGRKHLVVDSVVPPTDDPAWSPVIVIATKQSGNRDGIHLLEFFRGILNPAQVIDIDELPLESGLEWCRMIHDHVCRVLVCGGDGTMGWVLATIDKLKLDPAPHVGLIPLGTGNDLSRVLGWGIGYSGEDIHDILDKVTQATPVRFDRWKIRIKHARHLGLRKPGKTLFMNNYVSLGVDALVTLNFDKSRKAAPGIFSNRFINKQLAYVTYGTKDVLERECIDLHKKVKLELDGAVVQMPALEAIVVLNIGSWGAGVRPLDLITSVPKPVYRTDDGLLEVLGIYSSFHIAQLQVGLSEPVLLGQAKTVKLTLRGGNAPMQVDGEPWEQTPAEITIVQHNQATLLYNSEAL</sequence>
<keyword evidence="5" id="KW-0677">Repeat</keyword>
<keyword evidence="4" id="KW-0479">Metal-binding</keyword>
<dbReference type="Gene3D" id="3.30.60.20">
    <property type="match status" value="1"/>
</dbReference>
<evidence type="ECO:0000256" key="8">
    <source>
        <dbReference type="ARBA" id="ARBA00022833"/>
    </source>
</evidence>
<dbReference type="SMART" id="SM00046">
    <property type="entry name" value="DAGKc"/>
    <property type="match status" value="1"/>
</dbReference>
<dbReference type="PANTHER" id="PTHR11255">
    <property type="entry name" value="DIACYLGLYCEROL KINASE"/>
    <property type="match status" value="1"/>
</dbReference>
<evidence type="ECO:0000256" key="3">
    <source>
        <dbReference type="ARBA" id="ARBA00022679"/>
    </source>
</evidence>
<dbReference type="Pfam" id="PF00609">
    <property type="entry name" value="DAGK_acc"/>
    <property type="match status" value="1"/>
</dbReference>
<dbReference type="InterPro" id="IPR016064">
    <property type="entry name" value="NAD/diacylglycerol_kinase_sf"/>
</dbReference>
<dbReference type="SMART" id="SM00109">
    <property type="entry name" value="C1"/>
    <property type="match status" value="2"/>
</dbReference>
<keyword evidence="11" id="KW-0812">Transmembrane</keyword>
<dbReference type="PROSITE" id="PS50081">
    <property type="entry name" value="ZF_DAG_PE_2"/>
    <property type="match status" value="2"/>
</dbReference>
<dbReference type="RefSeq" id="XP_014663200.1">
    <property type="nucleotide sequence ID" value="XM_014807714.1"/>
</dbReference>
<dbReference type="InterPro" id="IPR037607">
    <property type="entry name" value="DGK"/>
</dbReference>
<reference evidence="15 16" key="1">
    <citation type="submission" date="2025-05" db="UniProtKB">
        <authorList>
            <consortium name="RefSeq"/>
        </authorList>
    </citation>
    <scope>IDENTIFICATION</scope>
</reference>
<evidence type="ECO:0000256" key="2">
    <source>
        <dbReference type="ARBA" id="ARBA00009280"/>
    </source>
</evidence>
<evidence type="ECO:0000256" key="9">
    <source>
        <dbReference type="ARBA" id="ARBA00022840"/>
    </source>
</evidence>
<dbReference type="InterPro" id="IPR000756">
    <property type="entry name" value="Diacylglycerol_kin_accessory"/>
</dbReference>
<dbReference type="Proteomes" id="UP000695022">
    <property type="component" value="Unplaced"/>
</dbReference>
<dbReference type="SMART" id="SM00045">
    <property type="entry name" value="DAGKa"/>
    <property type="match status" value="1"/>
</dbReference>
<dbReference type="GeneID" id="106805932"/>
<dbReference type="PROSITE" id="PS50146">
    <property type="entry name" value="DAGK"/>
    <property type="match status" value="1"/>
</dbReference>
<keyword evidence="11" id="KW-1133">Transmembrane helix</keyword>
<feature type="domain" description="DAGKc" evidence="13">
    <location>
        <begin position="213"/>
        <end position="349"/>
    </location>
</feature>
<evidence type="ECO:0000256" key="1">
    <source>
        <dbReference type="ARBA" id="ARBA00001383"/>
    </source>
</evidence>